<accession>A0ABZ2D8G5</accession>
<feature type="DNA-binding region" description="H-T-H motif" evidence="4">
    <location>
        <begin position="29"/>
        <end position="48"/>
    </location>
</feature>
<dbReference type="SUPFAM" id="SSF48498">
    <property type="entry name" value="Tetracyclin repressor-like, C-terminal domain"/>
    <property type="match status" value="1"/>
</dbReference>
<reference evidence="6 7" key="1">
    <citation type="submission" date="2024-02" db="EMBL/GenBank/DDBJ databases">
        <title>The whole genome sequence of five bacterial samples isolated from Abu Dhabi Sabkha-shore region.</title>
        <authorList>
            <person name="Sudalaimuthuasari N."/>
            <person name="Sarfraz B."/>
            <person name="Tuyisabe J.D."/>
            <person name="Mugisha Ntwali L.D.M."/>
            <person name="Ali A.I.A.A."/>
            <person name="Almansoori S.Z.A."/>
            <person name="Alajami H.S.A."/>
            <person name="Almeqbaali A.A.S."/>
            <person name="Kundu B."/>
            <person name="Saeed E.E."/>
            <person name="Sukumarinath V."/>
            <person name="Mishra A.K."/>
            <person name="Hazzouri K.M."/>
            <person name="Almaskari R."/>
            <person name="Sharma A.K."/>
            <person name="Amiri K.M.A."/>
        </authorList>
    </citation>
    <scope>NUCLEOTIDE SEQUENCE [LARGE SCALE GENOMIC DNA]</scope>
    <source>
        <strain evidence="7">kcgeb_sd</strain>
    </source>
</reference>
<gene>
    <name evidence="6" type="ORF">V5F89_04100</name>
</gene>
<evidence type="ECO:0000256" key="3">
    <source>
        <dbReference type="ARBA" id="ARBA00023163"/>
    </source>
</evidence>
<dbReference type="PRINTS" id="PR00455">
    <property type="entry name" value="HTHTETR"/>
</dbReference>
<keyword evidence="2 4" id="KW-0238">DNA-binding</keyword>
<evidence type="ECO:0000256" key="1">
    <source>
        <dbReference type="ARBA" id="ARBA00023015"/>
    </source>
</evidence>
<dbReference type="InterPro" id="IPR009057">
    <property type="entry name" value="Homeodomain-like_sf"/>
</dbReference>
<dbReference type="Gene3D" id="1.10.357.10">
    <property type="entry name" value="Tetracycline Repressor, domain 2"/>
    <property type="match status" value="1"/>
</dbReference>
<keyword evidence="7" id="KW-1185">Reference proteome</keyword>
<evidence type="ECO:0000256" key="4">
    <source>
        <dbReference type="PROSITE-ProRule" id="PRU00335"/>
    </source>
</evidence>
<dbReference type="Gene3D" id="1.10.10.60">
    <property type="entry name" value="Homeodomain-like"/>
    <property type="match status" value="1"/>
</dbReference>
<evidence type="ECO:0000313" key="6">
    <source>
        <dbReference type="EMBL" id="WWA48096.1"/>
    </source>
</evidence>
<feature type="domain" description="HTH tetR-type" evidence="5">
    <location>
        <begin position="6"/>
        <end position="66"/>
    </location>
</feature>
<protein>
    <submittedName>
        <fullName evidence="6">TetR/AcrR family transcriptional regulator</fullName>
    </submittedName>
</protein>
<proteinExistence type="predicted"/>
<evidence type="ECO:0000256" key="2">
    <source>
        <dbReference type="ARBA" id="ARBA00023125"/>
    </source>
</evidence>
<keyword evidence="1" id="KW-0805">Transcription regulation</keyword>
<evidence type="ECO:0000313" key="7">
    <source>
        <dbReference type="Proteomes" id="UP001335183"/>
    </source>
</evidence>
<dbReference type="Pfam" id="PF00440">
    <property type="entry name" value="TetR_N"/>
    <property type="match status" value="1"/>
</dbReference>
<dbReference type="RefSeq" id="WP_338446982.1">
    <property type="nucleotide sequence ID" value="NZ_CP144918.1"/>
</dbReference>
<dbReference type="InterPro" id="IPR036271">
    <property type="entry name" value="Tet_transcr_reg_TetR-rel_C_sf"/>
</dbReference>
<keyword evidence="3" id="KW-0804">Transcription</keyword>
<dbReference type="InterPro" id="IPR001647">
    <property type="entry name" value="HTH_TetR"/>
</dbReference>
<dbReference type="PROSITE" id="PS50977">
    <property type="entry name" value="HTH_TETR_2"/>
    <property type="match status" value="1"/>
</dbReference>
<dbReference type="SUPFAM" id="SSF46689">
    <property type="entry name" value="Homeodomain-like"/>
    <property type="match status" value="1"/>
</dbReference>
<evidence type="ECO:0000259" key="5">
    <source>
        <dbReference type="PROSITE" id="PS50977"/>
    </source>
</evidence>
<organism evidence="6 7">
    <name type="scientific">Pelagerythrobacter marensis</name>
    <dbReference type="NCBI Taxonomy" id="543877"/>
    <lineage>
        <taxon>Bacteria</taxon>
        <taxon>Pseudomonadati</taxon>
        <taxon>Pseudomonadota</taxon>
        <taxon>Alphaproteobacteria</taxon>
        <taxon>Sphingomonadales</taxon>
        <taxon>Erythrobacteraceae</taxon>
        <taxon>Pelagerythrobacter</taxon>
    </lineage>
</organism>
<dbReference type="PANTHER" id="PTHR47506">
    <property type="entry name" value="TRANSCRIPTIONAL REGULATORY PROTEIN"/>
    <property type="match status" value="1"/>
</dbReference>
<sequence>MARPRTFDEETVLSGAMHVFRRQGYTASSVRDLEEATGLTSGSLYNTYGDKRGLFRAASDHYNRKVLMRRLQDHAPKGSGIEGLRRLFLSLLHEPNGGSSGCLITNSAVEFGDTEIPPFVSHGFDLLREAFADRLGGDGPDAVGLLALYQGVLVLVRAGYETRDLEKMITNHFSILEACHGR</sequence>
<name>A0ABZ2D8G5_9SPHN</name>
<dbReference type="Proteomes" id="UP001335183">
    <property type="component" value="Chromosome"/>
</dbReference>
<dbReference type="PANTHER" id="PTHR47506:SF1">
    <property type="entry name" value="HTH-TYPE TRANSCRIPTIONAL REGULATOR YJDC"/>
    <property type="match status" value="1"/>
</dbReference>
<dbReference type="EMBL" id="CP144918">
    <property type="protein sequence ID" value="WWA48096.1"/>
    <property type="molecule type" value="Genomic_DNA"/>
</dbReference>